<evidence type="ECO:0000313" key="5">
    <source>
        <dbReference type="Proteomes" id="UP000634529"/>
    </source>
</evidence>
<name>A0ABR9B3F8_9BACL</name>
<keyword evidence="5" id="KW-1185">Reference proteome</keyword>
<dbReference type="Pfam" id="PF00498">
    <property type="entry name" value="FHA"/>
    <property type="match status" value="1"/>
</dbReference>
<dbReference type="SUPFAM" id="SSF49879">
    <property type="entry name" value="SMAD/FHA domain"/>
    <property type="match status" value="1"/>
</dbReference>
<evidence type="ECO:0000256" key="1">
    <source>
        <dbReference type="SAM" id="MobiDB-lite"/>
    </source>
</evidence>
<dbReference type="PROSITE" id="PS50006">
    <property type="entry name" value="FHA_DOMAIN"/>
    <property type="match status" value="1"/>
</dbReference>
<keyword evidence="2" id="KW-0812">Transmembrane</keyword>
<keyword evidence="2" id="KW-1133">Transmembrane helix</keyword>
<feature type="transmembrane region" description="Helical" evidence="2">
    <location>
        <begin position="351"/>
        <end position="371"/>
    </location>
</feature>
<dbReference type="RefSeq" id="WP_192026329.1">
    <property type="nucleotide sequence ID" value="NZ_JACYTN010000017.1"/>
</dbReference>
<dbReference type="CDD" id="cd00060">
    <property type="entry name" value="FHA"/>
    <property type="match status" value="1"/>
</dbReference>
<dbReference type="InterPro" id="IPR000253">
    <property type="entry name" value="FHA_dom"/>
</dbReference>
<evidence type="ECO:0000259" key="3">
    <source>
        <dbReference type="PROSITE" id="PS50006"/>
    </source>
</evidence>
<reference evidence="4 5" key="1">
    <citation type="submission" date="2020-09" db="EMBL/GenBank/DDBJ databases">
        <title>Paenibacillus sp. CAU 1523 isolated from sand of Haeundae Beach.</title>
        <authorList>
            <person name="Kim W."/>
        </authorList>
    </citation>
    <scope>NUCLEOTIDE SEQUENCE [LARGE SCALE GENOMIC DNA]</scope>
    <source>
        <strain evidence="4 5">CAU 1523</strain>
    </source>
</reference>
<organism evidence="4 5">
    <name type="scientific">Paenibacillus arenosi</name>
    <dbReference type="NCBI Taxonomy" id="2774142"/>
    <lineage>
        <taxon>Bacteria</taxon>
        <taxon>Bacillati</taxon>
        <taxon>Bacillota</taxon>
        <taxon>Bacilli</taxon>
        <taxon>Bacillales</taxon>
        <taxon>Paenibacillaceae</taxon>
        <taxon>Paenibacillus</taxon>
    </lineage>
</organism>
<accession>A0ABR9B3F8</accession>
<sequence length="603" mass="67620">MYGYKADFVHDGKVMMKVVRDPAIRSDELDMHAIKMMQRHPIPQMLTLDVREIDFNVELYFDISGKKMLQQLFRSEKLTEMQLYEWLLQLMRMVEDCRSYMLHPNQLLLHEQFIFIEGGIAQGVLHVPYIPIQGALNENSMMESICRLAIQLSGSVSSWQGDTFQQMVRMLHDGSYSITQVRQFVQSAIANPLAGASTWNSSTAASSGITTERTSFSQINTMGDLSRNPHASNESYNSIPSAKSKPSTNGIAHSYSQHIADARPSMSDQMNANRMTTTRAMNDSNTNSSAHLDSAELQYQNQLAWPEPDAEENSGELQPLQSQSPIIGVAIAVIISVLGWKFGYMESRDSIGMLLSSAATAVALFMGFAWWKGWFLGMVSWFRNSNNRDKAKSMQKKWSVTPATGMLPDFASVELPSTLLSPSTPTADYKKTNINFTPAFVVPPLRSQEPVSLGSHYNDMSEHTTLMSGGQFDATTLLDSSVGNLESNAPIIFALERLASDERTVEEVITITEWPFIIGRGAQGVHHALSLMGISKMHCELNRHDDHYVIQDLGSKNGTELQNDMLIPYKKYPLHEGDHIRIIDYVYRVSMKRARASRASHMH</sequence>
<proteinExistence type="predicted"/>
<keyword evidence="2" id="KW-0472">Membrane</keyword>
<dbReference type="EMBL" id="JACYTN010000017">
    <property type="protein sequence ID" value="MBD8500015.1"/>
    <property type="molecule type" value="Genomic_DNA"/>
</dbReference>
<evidence type="ECO:0000313" key="4">
    <source>
        <dbReference type="EMBL" id="MBD8500015.1"/>
    </source>
</evidence>
<comment type="caution">
    <text evidence="4">The sequence shown here is derived from an EMBL/GenBank/DDBJ whole genome shotgun (WGS) entry which is preliminary data.</text>
</comment>
<protein>
    <submittedName>
        <fullName evidence="4">FHA domain-containing protein</fullName>
    </submittedName>
</protein>
<evidence type="ECO:0000256" key="2">
    <source>
        <dbReference type="SAM" id="Phobius"/>
    </source>
</evidence>
<feature type="domain" description="FHA" evidence="3">
    <location>
        <begin position="516"/>
        <end position="566"/>
    </location>
</feature>
<dbReference type="Proteomes" id="UP000634529">
    <property type="component" value="Unassembled WGS sequence"/>
</dbReference>
<dbReference type="InterPro" id="IPR008984">
    <property type="entry name" value="SMAD_FHA_dom_sf"/>
</dbReference>
<dbReference type="InterPro" id="IPR045962">
    <property type="entry name" value="DUF6382"/>
</dbReference>
<feature type="transmembrane region" description="Helical" evidence="2">
    <location>
        <begin position="326"/>
        <end position="344"/>
    </location>
</feature>
<gene>
    <name evidence="4" type="ORF">IFO66_17120</name>
</gene>
<feature type="region of interest" description="Disordered" evidence="1">
    <location>
        <begin position="221"/>
        <end position="250"/>
    </location>
</feature>
<dbReference type="Pfam" id="PF19909">
    <property type="entry name" value="DUF6382"/>
    <property type="match status" value="1"/>
</dbReference>
<dbReference type="SMART" id="SM00240">
    <property type="entry name" value="FHA"/>
    <property type="match status" value="1"/>
</dbReference>
<dbReference type="Gene3D" id="2.60.200.20">
    <property type="match status" value="1"/>
</dbReference>